<organism evidence="7 8">
    <name type="scientific">Dehalobacter restrictus</name>
    <dbReference type="NCBI Taxonomy" id="55583"/>
    <lineage>
        <taxon>Bacteria</taxon>
        <taxon>Bacillati</taxon>
        <taxon>Bacillota</taxon>
        <taxon>Clostridia</taxon>
        <taxon>Eubacteriales</taxon>
        <taxon>Desulfitobacteriaceae</taxon>
        <taxon>Dehalobacter</taxon>
    </lineage>
</organism>
<evidence type="ECO:0000313" key="8">
    <source>
        <dbReference type="Proteomes" id="UP000430508"/>
    </source>
</evidence>
<dbReference type="GO" id="GO:1901359">
    <property type="term" value="F:tungstate binding"/>
    <property type="evidence" value="ECO:0007669"/>
    <property type="project" value="UniProtKB-ARBA"/>
</dbReference>
<reference evidence="7 8" key="1">
    <citation type="submission" date="2019-12" db="EMBL/GenBank/DDBJ databases">
        <title>Sequence classification of anaerobic respiratory reductive dehalogenases: First we see many, then we see few.</title>
        <authorList>
            <person name="Molenda O."/>
            <person name="Puentes Jacome L.A."/>
            <person name="Cao X."/>
            <person name="Nesbo C.L."/>
            <person name="Tang S."/>
            <person name="Morson N."/>
            <person name="Patron J."/>
            <person name="Lomheim L."/>
            <person name="Wishart D.S."/>
            <person name="Edwards E.A."/>
        </authorList>
    </citation>
    <scope>NUCLEOTIDE SEQUENCE [LARGE SCALE GENOMIC DNA]</scope>
    <source>
        <strain evidence="7 8">12DCA</strain>
    </source>
</reference>
<sequence length="271" mass="29370">MYRKFFASVLILMVLMAALTGCNSSASAPKETTDNTAVKKTGEKITVAAAADLALAFKEIGDLYEQTTGNEAEITFSSSGTAREQIANGAPYDVYASANIKYVDDLIAQDKIIADSKELYAIGRVGAATLVSSPLQIKEASDLLKPEFKKIAIANPDHAPYGVAAKEALESMGLWDKLKDKMVYGKDIQDVLTMVKTGNVEAGLISLSVVNKNEVNFLLFDDKLHKPLKQAIAVVKGTQHEKAAREFIKFVNGEQGREIMKKYGFVLPGEV</sequence>
<dbReference type="SUPFAM" id="SSF53850">
    <property type="entry name" value="Periplasmic binding protein-like II"/>
    <property type="match status" value="1"/>
</dbReference>
<dbReference type="GO" id="GO:0046872">
    <property type="term" value="F:metal ion binding"/>
    <property type="evidence" value="ECO:0007669"/>
    <property type="project" value="UniProtKB-KW"/>
</dbReference>
<dbReference type="GO" id="GO:0015689">
    <property type="term" value="P:molybdate ion transport"/>
    <property type="evidence" value="ECO:0007669"/>
    <property type="project" value="InterPro"/>
</dbReference>
<evidence type="ECO:0000256" key="4">
    <source>
        <dbReference type="ARBA" id="ARBA00022729"/>
    </source>
</evidence>
<feature type="signal peptide" evidence="6">
    <location>
        <begin position="1"/>
        <end position="26"/>
    </location>
</feature>
<dbReference type="PROSITE" id="PS51257">
    <property type="entry name" value="PROKAR_LIPOPROTEIN"/>
    <property type="match status" value="1"/>
</dbReference>
<evidence type="ECO:0000256" key="1">
    <source>
        <dbReference type="ARBA" id="ARBA00009175"/>
    </source>
</evidence>
<protein>
    <submittedName>
        <fullName evidence="7">Molybdate ABC transporter substrate-binding protein</fullName>
    </submittedName>
</protein>
<keyword evidence="4 6" id="KW-0732">Signal</keyword>
<dbReference type="FunFam" id="3.40.190.10:FF:000035">
    <property type="entry name" value="Molybdate ABC transporter substrate-binding protein"/>
    <property type="match status" value="1"/>
</dbReference>
<evidence type="ECO:0000256" key="2">
    <source>
        <dbReference type="ARBA" id="ARBA00022505"/>
    </source>
</evidence>
<dbReference type="GO" id="GO:0030973">
    <property type="term" value="F:molybdate ion binding"/>
    <property type="evidence" value="ECO:0007669"/>
    <property type="project" value="InterPro"/>
</dbReference>
<dbReference type="InterPro" id="IPR005950">
    <property type="entry name" value="ModA"/>
</dbReference>
<proteinExistence type="inferred from homology"/>
<keyword evidence="2 5" id="KW-0500">Molybdenum</keyword>
<accession>A0A857DFH4</accession>
<dbReference type="CDD" id="cd13539">
    <property type="entry name" value="PBP2_AvModA"/>
    <property type="match status" value="1"/>
</dbReference>
<dbReference type="PANTHER" id="PTHR30632:SF14">
    <property type="entry name" value="TUNGSTATE_MOLYBDATE_CHROMATE-BINDING PROTEIN MODA"/>
    <property type="match status" value="1"/>
</dbReference>
<name>A0A857DFH4_9FIRM</name>
<keyword evidence="3 5" id="KW-0479">Metal-binding</keyword>
<gene>
    <name evidence="7" type="primary">modA</name>
    <name evidence="7" type="ORF">GQ588_01635</name>
</gene>
<evidence type="ECO:0000256" key="5">
    <source>
        <dbReference type="PIRSR" id="PIRSR004846-1"/>
    </source>
</evidence>
<feature type="binding site" evidence="5">
    <location>
        <position position="79"/>
    </location>
    <ligand>
        <name>molybdate</name>
        <dbReference type="ChEBI" id="CHEBI:36264"/>
    </ligand>
</feature>
<dbReference type="Proteomes" id="UP000430508">
    <property type="component" value="Chromosome"/>
</dbReference>
<dbReference type="InterPro" id="IPR044084">
    <property type="entry name" value="AvModA-like_subst-bd"/>
</dbReference>
<dbReference type="Gene3D" id="3.40.190.10">
    <property type="entry name" value="Periplasmic binding protein-like II"/>
    <property type="match status" value="2"/>
</dbReference>
<dbReference type="EMBL" id="CP046996">
    <property type="protein sequence ID" value="QGZ99450.1"/>
    <property type="molecule type" value="Genomic_DNA"/>
</dbReference>
<feature type="binding site" evidence="5">
    <location>
        <position position="188"/>
    </location>
    <ligand>
        <name>molybdate</name>
        <dbReference type="ChEBI" id="CHEBI:36264"/>
    </ligand>
</feature>
<evidence type="ECO:0000256" key="6">
    <source>
        <dbReference type="SAM" id="SignalP"/>
    </source>
</evidence>
<dbReference type="RefSeq" id="WP_019226708.1">
    <property type="nucleotide sequence ID" value="NZ_CP046996.1"/>
</dbReference>
<evidence type="ECO:0000256" key="3">
    <source>
        <dbReference type="ARBA" id="ARBA00022723"/>
    </source>
</evidence>
<evidence type="ECO:0000313" key="7">
    <source>
        <dbReference type="EMBL" id="QGZ99450.1"/>
    </source>
</evidence>
<comment type="similarity">
    <text evidence="1">Belongs to the bacterial solute-binding protein ModA family.</text>
</comment>
<dbReference type="Pfam" id="PF13531">
    <property type="entry name" value="SBP_bac_11"/>
    <property type="match status" value="1"/>
</dbReference>
<dbReference type="AlphaFoldDB" id="A0A857DFH4"/>
<dbReference type="NCBIfam" id="TIGR01256">
    <property type="entry name" value="modA"/>
    <property type="match status" value="1"/>
</dbReference>
<dbReference type="PANTHER" id="PTHR30632">
    <property type="entry name" value="MOLYBDATE-BINDING PERIPLASMIC PROTEIN"/>
    <property type="match status" value="1"/>
</dbReference>
<dbReference type="InterPro" id="IPR050682">
    <property type="entry name" value="ModA/WtpA"/>
</dbReference>
<dbReference type="PIRSF" id="PIRSF004846">
    <property type="entry name" value="ModA"/>
    <property type="match status" value="1"/>
</dbReference>
<feature type="chain" id="PRO_5032893147" evidence="6">
    <location>
        <begin position="27"/>
        <end position="271"/>
    </location>
</feature>